<organism evidence="1 2">
    <name type="scientific">Caerostris extrusa</name>
    <name type="common">Bark spider</name>
    <name type="synonym">Caerostris bankana</name>
    <dbReference type="NCBI Taxonomy" id="172846"/>
    <lineage>
        <taxon>Eukaryota</taxon>
        <taxon>Metazoa</taxon>
        <taxon>Ecdysozoa</taxon>
        <taxon>Arthropoda</taxon>
        <taxon>Chelicerata</taxon>
        <taxon>Arachnida</taxon>
        <taxon>Araneae</taxon>
        <taxon>Araneomorphae</taxon>
        <taxon>Entelegynae</taxon>
        <taxon>Araneoidea</taxon>
        <taxon>Araneidae</taxon>
        <taxon>Caerostris</taxon>
    </lineage>
</organism>
<dbReference type="AlphaFoldDB" id="A0AAV4XWI2"/>
<proteinExistence type="predicted"/>
<accession>A0AAV4XWI2</accession>
<evidence type="ECO:0000313" key="2">
    <source>
        <dbReference type="Proteomes" id="UP001054945"/>
    </source>
</evidence>
<dbReference type="Proteomes" id="UP001054945">
    <property type="component" value="Unassembled WGS sequence"/>
</dbReference>
<dbReference type="EMBL" id="BPLR01018421">
    <property type="protein sequence ID" value="GIY99431.1"/>
    <property type="molecule type" value="Genomic_DNA"/>
</dbReference>
<comment type="caution">
    <text evidence="1">The sequence shown here is derived from an EMBL/GenBank/DDBJ whole genome shotgun (WGS) entry which is preliminary data.</text>
</comment>
<evidence type="ECO:0000313" key="1">
    <source>
        <dbReference type="EMBL" id="GIY99431.1"/>
    </source>
</evidence>
<keyword evidence="2" id="KW-1185">Reference proteome</keyword>
<gene>
    <name evidence="1" type="ORF">CEXT_334011</name>
</gene>
<reference evidence="1 2" key="1">
    <citation type="submission" date="2021-06" db="EMBL/GenBank/DDBJ databases">
        <title>Caerostris extrusa draft genome.</title>
        <authorList>
            <person name="Kono N."/>
            <person name="Arakawa K."/>
        </authorList>
    </citation>
    <scope>NUCLEOTIDE SEQUENCE [LARGE SCALE GENOMIC DNA]</scope>
</reference>
<name>A0AAV4XWI2_CAEEX</name>
<sequence length="180" mass="20061">MRLPFLDLTLPQKEAAAAGENEKKEKRQRERNWSVWGGGRGEQGLLIKAFNEGRHSAPSLKSRFIRVGTGFGEGTGSPQSIIGGGNSVSRPQSVFGFLILNYARKDRFLHLANPATPLPPLIFFPGFSWEKEPLIRGNKGGGLFRRNLKRVLKENEGFSKLKIGKRNKTSVPVWDAFQKS</sequence>
<protein>
    <submittedName>
        <fullName evidence="1">Uncharacterized protein</fullName>
    </submittedName>
</protein>